<dbReference type="CDD" id="cd17487">
    <property type="entry name" value="MFS_MFSD5_like"/>
    <property type="match status" value="1"/>
</dbReference>
<evidence type="ECO:0000313" key="15">
    <source>
        <dbReference type="RefSeq" id="XP_022331411.1"/>
    </source>
</evidence>
<dbReference type="InterPro" id="IPR008509">
    <property type="entry name" value="MOT2/MFSD5"/>
</dbReference>
<dbReference type="GeneID" id="111129292"/>
<keyword evidence="9 12" id="KW-0472">Membrane</keyword>
<dbReference type="InterPro" id="IPR036259">
    <property type="entry name" value="MFS_trans_sf"/>
</dbReference>
<accession>A0A8B8DWN6</accession>
<evidence type="ECO:0000313" key="13">
    <source>
        <dbReference type="Proteomes" id="UP000694844"/>
    </source>
</evidence>
<organism evidence="13 15">
    <name type="scientific">Crassostrea virginica</name>
    <name type="common">Eastern oyster</name>
    <dbReference type="NCBI Taxonomy" id="6565"/>
    <lineage>
        <taxon>Eukaryota</taxon>
        <taxon>Metazoa</taxon>
        <taxon>Spiralia</taxon>
        <taxon>Lophotrochozoa</taxon>
        <taxon>Mollusca</taxon>
        <taxon>Bivalvia</taxon>
        <taxon>Autobranchia</taxon>
        <taxon>Pteriomorphia</taxon>
        <taxon>Ostreida</taxon>
        <taxon>Ostreoidea</taxon>
        <taxon>Ostreidae</taxon>
        <taxon>Crassostrea</taxon>
    </lineage>
</organism>
<dbReference type="Pfam" id="PF05631">
    <property type="entry name" value="MFS_5"/>
    <property type="match status" value="1"/>
</dbReference>
<feature type="transmembrane region" description="Helical" evidence="12">
    <location>
        <begin position="202"/>
        <end position="223"/>
    </location>
</feature>
<feature type="transmembrane region" description="Helical" evidence="12">
    <location>
        <begin position="281"/>
        <end position="301"/>
    </location>
</feature>
<dbReference type="AlphaFoldDB" id="A0A8B8DWN6"/>
<comment type="subcellular location">
    <subcellularLocation>
        <location evidence="2">Cell membrane</location>
        <topology evidence="2">Multi-pass membrane protein</topology>
    </subcellularLocation>
</comment>
<dbReference type="RefSeq" id="XP_022331411.1">
    <property type="nucleotide sequence ID" value="XM_022475703.1"/>
</dbReference>
<feature type="transmembrane region" description="Helical" evidence="12">
    <location>
        <begin position="132"/>
        <end position="155"/>
    </location>
</feature>
<protein>
    <recommendedName>
        <fullName evidence="3">Molybdate-anion transporter</fullName>
    </recommendedName>
    <alternativeName>
        <fullName evidence="10">Major facilitator superfamily domain-containing protein 5</fullName>
    </alternativeName>
    <alternativeName>
        <fullName evidence="11">Molybdate transporter 2 homolog</fullName>
    </alternativeName>
</protein>
<keyword evidence="8" id="KW-0406">Ion transport</keyword>
<evidence type="ECO:0000256" key="12">
    <source>
        <dbReference type="SAM" id="Phobius"/>
    </source>
</evidence>
<keyword evidence="4" id="KW-0813">Transport</keyword>
<feature type="transmembrane region" description="Helical" evidence="12">
    <location>
        <begin position="409"/>
        <end position="427"/>
    </location>
</feature>
<dbReference type="PANTHER" id="PTHR23516:SF1">
    <property type="entry name" value="MOLYBDATE-ANION TRANSPORTER"/>
    <property type="match status" value="1"/>
</dbReference>
<evidence type="ECO:0000256" key="7">
    <source>
        <dbReference type="ARBA" id="ARBA00022989"/>
    </source>
</evidence>
<dbReference type="KEGG" id="cvn:111129292"/>
<dbReference type="GO" id="GO:0015098">
    <property type="term" value="F:molybdate ion transmembrane transporter activity"/>
    <property type="evidence" value="ECO:0007669"/>
    <property type="project" value="InterPro"/>
</dbReference>
<evidence type="ECO:0000256" key="10">
    <source>
        <dbReference type="ARBA" id="ARBA00030646"/>
    </source>
</evidence>
<comment type="function">
    <text evidence="1">Mediates high-affinity intracellular uptake of the rare oligo-element molybdenum.</text>
</comment>
<keyword evidence="6 12" id="KW-0812">Transmembrane</keyword>
<evidence type="ECO:0000256" key="9">
    <source>
        <dbReference type="ARBA" id="ARBA00023136"/>
    </source>
</evidence>
<evidence type="ECO:0000256" key="5">
    <source>
        <dbReference type="ARBA" id="ARBA00022475"/>
    </source>
</evidence>
<feature type="transmembrane region" description="Helical" evidence="12">
    <location>
        <begin position="313"/>
        <end position="335"/>
    </location>
</feature>
<dbReference type="SUPFAM" id="SSF103473">
    <property type="entry name" value="MFS general substrate transporter"/>
    <property type="match status" value="1"/>
</dbReference>
<gene>
    <name evidence="14 15" type="primary">LOC111129292</name>
</gene>
<feature type="transmembrane region" description="Helical" evidence="12">
    <location>
        <begin position="251"/>
        <end position="275"/>
    </location>
</feature>
<evidence type="ECO:0000256" key="11">
    <source>
        <dbReference type="ARBA" id="ARBA00032555"/>
    </source>
</evidence>
<dbReference type="GO" id="GO:0005886">
    <property type="term" value="C:plasma membrane"/>
    <property type="evidence" value="ECO:0007669"/>
    <property type="project" value="UniProtKB-SubCell"/>
</dbReference>
<keyword evidence="5" id="KW-1003">Cell membrane</keyword>
<evidence type="ECO:0000256" key="8">
    <source>
        <dbReference type="ARBA" id="ARBA00023065"/>
    </source>
</evidence>
<sequence length="453" mass="51467">MIGPILYFTLVFLTLVCAVFQYVAHRLRKDASIGNNPMFVKFQRGYFAAYLMAMFADWLQGPYLYKLYHHYGFQEEQIAILYVFGFASTVLLGTWTPIAADQFGRKKLCMSFTVLYSVSCILKLSTSYGVLLIGRILGGIATSVLFSAFEAWYVHEHVETHDFPKEWIAVTFAKASFWNGLMAILAGFTTNVLCDWMGFGPVAPYILAIPFLIVAGVIVMYTWNENYSGHTIKFRKLCGEGFKSIVTEEKIFMLGAIESLFESVIYIIIFLWTPILEPAKPMLGVVFSTFMISILTGQAFFQVLTLRKKMSSTILLLMSISIALFANLLLVYSTHPRTLDYALSFSAFVVFEIAVGIYFPAMGFLRSRIIPDTHRWSIMNWFRVPINLIACAVLLLLHEDVFRHGNQMIFVICVVLLTLAVFSGVRFKTLTNDDESLKQEAGWQESDHIHNIF</sequence>
<proteinExistence type="predicted"/>
<keyword evidence="13" id="KW-1185">Reference proteome</keyword>
<dbReference type="OrthoDB" id="263957at2759"/>
<name>A0A8B8DWN6_CRAVI</name>
<evidence type="ECO:0000313" key="14">
    <source>
        <dbReference type="RefSeq" id="XP_022331324.1"/>
    </source>
</evidence>
<feature type="transmembrane region" description="Helical" evidence="12">
    <location>
        <begin position="341"/>
        <end position="359"/>
    </location>
</feature>
<evidence type="ECO:0000256" key="1">
    <source>
        <dbReference type="ARBA" id="ARBA00003019"/>
    </source>
</evidence>
<dbReference type="Proteomes" id="UP000694844">
    <property type="component" value="Chromosome 1"/>
</dbReference>
<dbReference type="PANTHER" id="PTHR23516">
    <property type="entry name" value="SAM (S-ADENOSYL METHIONINE) TRANSPORTER"/>
    <property type="match status" value="1"/>
</dbReference>
<dbReference type="GO" id="GO:0006811">
    <property type="term" value="P:monoatomic ion transport"/>
    <property type="evidence" value="ECO:0007669"/>
    <property type="project" value="UniProtKB-KW"/>
</dbReference>
<evidence type="ECO:0000256" key="3">
    <source>
        <dbReference type="ARBA" id="ARBA00021242"/>
    </source>
</evidence>
<feature type="transmembrane region" description="Helical" evidence="12">
    <location>
        <begin position="380"/>
        <end position="397"/>
    </location>
</feature>
<feature type="transmembrane region" description="Helical" evidence="12">
    <location>
        <begin position="6"/>
        <end position="24"/>
    </location>
</feature>
<keyword evidence="7 12" id="KW-1133">Transmembrane helix</keyword>
<dbReference type="RefSeq" id="XP_022331324.1">
    <property type="nucleotide sequence ID" value="XM_022475616.1"/>
</dbReference>
<feature type="transmembrane region" description="Helical" evidence="12">
    <location>
        <begin position="45"/>
        <end position="65"/>
    </location>
</feature>
<feature type="transmembrane region" description="Helical" evidence="12">
    <location>
        <begin position="77"/>
        <end position="96"/>
    </location>
</feature>
<evidence type="ECO:0000256" key="4">
    <source>
        <dbReference type="ARBA" id="ARBA00022448"/>
    </source>
</evidence>
<evidence type="ECO:0000256" key="2">
    <source>
        <dbReference type="ARBA" id="ARBA00004651"/>
    </source>
</evidence>
<feature type="transmembrane region" description="Helical" evidence="12">
    <location>
        <begin position="167"/>
        <end position="190"/>
    </location>
</feature>
<dbReference type="Gene3D" id="1.20.1250.20">
    <property type="entry name" value="MFS general substrate transporter like domains"/>
    <property type="match status" value="1"/>
</dbReference>
<evidence type="ECO:0000256" key="6">
    <source>
        <dbReference type="ARBA" id="ARBA00022692"/>
    </source>
</evidence>
<reference evidence="14 15" key="2">
    <citation type="submission" date="2025-04" db="UniProtKB">
        <authorList>
            <consortium name="RefSeq"/>
        </authorList>
    </citation>
    <scope>IDENTIFICATION</scope>
    <source>
        <tissue evidence="14 15">Whole sample</tissue>
    </source>
</reference>
<reference evidence="13" key="1">
    <citation type="submission" date="2024-06" db="UniProtKB">
        <authorList>
            <consortium name="RefSeq"/>
        </authorList>
    </citation>
    <scope>NUCLEOTIDE SEQUENCE [LARGE SCALE GENOMIC DNA]</scope>
</reference>